<dbReference type="AlphaFoldDB" id="A0A8J5J8D8"/>
<accession>A0A8J5J8D8</accession>
<dbReference type="EMBL" id="JAHLQT010003299">
    <property type="protein sequence ID" value="KAG7176489.1"/>
    <property type="molecule type" value="Genomic_DNA"/>
</dbReference>
<evidence type="ECO:0000313" key="5">
    <source>
        <dbReference type="Proteomes" id="UP000747542"/>
    </source>
</evidence>
<dbReference type="PROSITE" id="PS50041">
    <property type="entry name" value="C_TYPE_LECTIN_2"/>
    <property type="match status" value="1"/>
</dbReference>
<protein>
    <submittedName>
        <fullName evidence="4">Collectin-12-like 3</fullName>
    </submittedName>
    <submittedName>
        <fullName evidence="3">Collectin-12-like 4</fullName>
    </submittedName>
</protein>
<dbReference type="PANTHER" id="PTHR22801">
    <property type="entry name" value="LITHOSTATHINE"/>
    <property type="match status" value="1"/>
</dbReference>
<comment type="caution">
    <text evidence="3">The sequence shown here is derived from an EMBL/GenBank/DDBJ whole genome shotgun (WGS) entry which is preliminary data.</text>
</comment>
<evidence type="ECO:0000256" key="1">
    <source>
        <dbReference type="SAM" id="SignalP"/>
    </source>
</evidence>
<evidence type="ECO:0000259" key="2">
    <source>
        <dbReference type="PROSITE" id="PS50041"/>
    </source>
</evidence>
<name>A0A8J5J8D8_HOMAM</name>
<keyword evidence="1" id="KW-0732">Signal</keyword>
<dbReference type="EMBL" id="JAHLQT010045071">
    <property type="protein sequence ID" value="KAG7154141.1"/>
    <property type="molecule type" value="Genomic_DNA"/>
</dbReference>
<organism evidence="3 5">
    <name type="scientific">Homarus americanus</name>
    <name type="common">American lobster</name>
    <dbReference type="NCBI Taxonomy" id="6706"/>
    <lineage>
        <taxon>Eukaryota</taxon>
        <taxon>Metazoa</taxon>
        <taxon>Ecdysozoa</taxon>
        <taxon>Arthropoda</taxon>
        <taxon>Crustacea</taxon>
        <taxon>Multicrustacea</taxon>
        <taxon>Malacostraca</taxon>
        <taxon>Eumalacostraca</taxon>
        <taxon>Eucarida</taxon>
        <taxon>Decapoda</taxon>
        <taxon>Pleocyemata</taxon>
        <taxon>Astacidea</taxon>
        <taxon>Nephropoidea</taxon>
        <taxon>Nephropidae</taxon>
        <taxon>Homarus</taxon>
    </lineage>
</organism>
<keyword evidence="5" id="KW-1185">Reference proteome</keyword>
<dbReference type="InterPro" id="IPR001304">
    <property type="entry name" value="C-type_lectin-like"/>
</dbReference>
<dbReference type="SMART" id="SM00034">
    <property type="entry name" value="CLECT"/>
    <property type="match status" value="1"/>
</dbReference>
<dbReference type="CDD" id="cd00037">
    <property type="entry name" value="CLECT"/>
    <property type="match status" value="1"/>
</dbReference>
<dbReference type="Proteomes" id="UP000747542">
    <property type="component" value="Unassembled WGS sequence"/>
</dbReference>
<gene>
    <name evidence="3" type="primary">Colec12-L4</name>
    <name evidence="4" type="synonym">Colec12-L3</name>
    <name evidence="4" type="ORF">Hamer_G023342</name>
    <name evidence="3" type="ORF">Hamer_G027948</name>
</gene>
<proteinExistence type="predicted"/>
<dbReference type="PANTHER" id="PTHR22801:SF63">
    <property type="entry name" value="C-TYPE LECTIN DOMAIN-CONTAINING PROTEIN"/>
    <property type="match status" value="1"/>
</dbReference>
<dbReference type="OrthoDB" id="6329116at2759"/>
<feature type="chain" id="PRO_5035415906" evidence="1">
    <location>
        <begin position="24"/>
        <end position="232"/>
    </location>
</feature>
<evidence type="ECO:0000313" key="3">
    <source>
        <dbReference type="EMBL" id="KAG7154141.1"/>
    </source>
</evidence>
<dbReference type="Pfam" id="PF00059">
    <property type="entry name" value="Lectin_C"/>
    <property type="match status" value="1"/>
</dbReference>
<evidence type="ECO:0000313" key="4">
    <source>
        <dbReference type="EMBL" id="KAG7176489.1"/>
    </source>
</evidence>
<dbReference type="InterPro" id="IPR050801">
    <property type="entry name" value="Ca-Dep_Lectins_ImmuneDev"/>
</dbReference>
<sequence length="232" mass="26290">MLGRWILPALVVMGILQGHTVRAKPGTFFTTGSITDKWLPTGIIASFTAISTKTECESVCSKNLECNGYAINILEKKCVLYNVKPGGTKPVQYNGYNLYILKRTEEDGYYVYGTDYIKLMIERQTPVIASKICAQDGGHLVSVNNKKLNNMLYNMMVKHNIWTAIIGVSDLESEGDWKYADGSSLSYTNWDWNGFWPRKDLDCAVITITPEGSWRHASCWTLDYYFCQIPMF</sequence>
<reference evidence="3" key="1">
    <citation type="journal article" date="2021" name="Sci. Adv.">
        <title>The American lobster genome reveals insights on longevity, neural, and immune adaptations.</title>
        <authorList>
            <person name="Polinski J.M."/>
            <person name="Zimin A.V."/>
            <person name="Clark K.F."/>
            <person name="Kohn A.B."/>
            <person name="Sadowski N."/>
            <person name="Timp W."/>
            <person name="Ptitsyn A."/>
            <person name="Khanna P."/>
            <person name="Romanova D.Y."/>
            <person name="Williams P."/>
            <person name="Greenwood S.J."/>
            <person name="Moroz L.L."/>
            <person name="Walt D.R."/>
            <person name="Bodnar A.G."/>
        </authorList>
    </citation>
    <scope>NUCLEOTIDE SEQUENCE</scope>
    <source>
        <strain evidence="3">GMGI-L3</strain>
    </source>
</reference>
<feature type="signal peptide" evidence="1">
    <location>
        <begin position="1"/>
        <end position="23"/>
    </location>
</feature>
<feature type="domain" description="C-type lectin" evidence="2">
    <location>
        <begin position="112"/>
        <end position="228"/>
    </location>
</feature>